<organism evidence="5 6">
    <name type="scientific">Mycobacterium intracellulare 1956</name>
    <dbReference type="NCBI Taxonomy" id="1299331"/>
    <lineage>
        <taxon>Bacteria</taxon>
        <taxon>Bacillati</taxon>
        <taxon>Actinomycetota</taxon>
        <taxon>Actinomycetes</taxon>
        <taxon>Mycobacteriales</taxon>
        <taxon>Mycobacteriaceae</taxon>
        <taxon>Mycobacterium</taxon>
        <taxon>Mycobacterium avium complex (MAC)</taxon>
    </lineage>
</organism>
<evidence type="ECO:0000259" key="4">
    <source>
        <dbReference type="Pfam" id="PF11887"/>
    </source>
</evidence>
<comment type="caution">
    <text evidence="5">The sequence shown here is derived from an EMBL/GenBank/DDBJ whole genome shotgun (WGS) entry which is preliminary data.</text>
</comment>
<dbReference type="PROSITE" id="PS51257">
    <property type="entry name" value="PROKAR_LIPOPROTEIN"/>
    <property type="match status" value="1"/>
</dbReference>
<dbReference type="InterPro" id="IPR024516">
    <property type="entry name" value="Mce_C"/>
</dbReference>
<dbReference type="PANTHER" id="PTHR33371">
    <property type="entry name" value="INTERMEMBRANE PHOSPHOLIPID TRANSPORT SYSTEM BINDING PROTEIN MLAD-RELATED"/>
    <property type="match status" value="1"/>
</dbReference>
<feature type="chain" id="PRO_5038660322" evidence="2">
    <location>
        <begin position="28"/>
        <end position="830"/>
    </location>
</feature>
<feature type="domain" description="Mammalian cell entry C-terminal" evidence="4">
    <location>
        <begin position="548"/>
        <end position="719"/>
    </location>
</feature>
<dbReference type="PATRIC" id="fig|1299331.3.peg.2277"/>
<dbReference type="InterPro" id="IPR052336">
    <property type="entry name" value="MlaD_Phospholipid_Transporter"/>
</dbReference>
<dbReference type="GO" id="GO:0005576">
    <property type="term" value="C:extracellular region"/>
    <property type="evidence" value="ECO:0007669"/>
    <property type="project" value="TreeGrafter"/>
</dbReference>
<evidence type="ECO:0000259" key="3">
    <source>
        <dbReference type="Pfam" id="PF02470"/>
    </source>
</evidence>
<dbReference type="Pfam" id="PF02470">
    <property type="entry name" value="MlaD"/>
    <property type="match status" value="2"/>
</dbReference>
<keyword evidence="2" id="KW-0732">Signal</keyword>
<feature type="domain" description="Mce/MlaD" evidence="3">
    <location>
        <begin position="40"/>
        <end position="115"/>
    </location>
</feature>
<dbReference type="Proteomes" id="UP000020825">
    <property type="component" value="Unassembled WGS sequence"/>
</dbReference>
<proteinExistence type="predicted"/>
<evidence type="ECO:0000313" key="6">
    <source>
        <dbReference type="Proteomes" id="UP000020825"/>
    </source>
</evidence>
<dbReference type="Pfam" id="PF11887">
    <property type="entry name" value="Mce4_CUP1"/>
    <property type="match status" value="2"/>
</dbReference>
<evidence type="ECO:0000256" key="1">
    <source>
        <dbReference type="SAM" id="MobiDB-lite"/>
    </source>
</evidence>
<evidence type="ECO:0000313" key="5">
    <source>
        <dbReference type="EMBL" id="EUA59197.1"/>
    </source>
</evidence>
<evidence type="ECO:0000256" key="2">
    <source>
        <dbReference type="SAM" id="SignalP"/>
    </source>
</evidence>
<gene>
    <name evidence="5" type="ORF">I550_2345</name>
</gene>
<name>X8CS24_MYCIT</name>
<feature type="signal peptide" evidence="2">
    <location>
        <begin position="1"/>
        <end position="27"/>
    </location>
</feature>
<feature type="domain" description="Mce/MlaD" evidence="3">
    <location>
        <begin position="466"/>
        <end position="539"/>
    </location>
</feature>
<protein>
    <submittedName>
        <fullName evidence="5">Mce related family protein</fullName>
    </submittedName>
</protein>
<feature type="region of interest" description="Disordered" evidence="1">
    <location>
        <begin position="777"/>
        <end position="830"/>
    </location>
</feature>
<dbReference type="AlphaFoldDB" id="X8CS24"/>
<dbReference type="EMBL" id="JAOG01000001">
    <property type="protein sequence ID" value="EUA59197.1"/>
    <property type="molecule type" value="Genomic_DNA"/>
</dbReference>
<feature type="domain" description="Mammalian cell entry C-terminal" evidence="4">
    <location>
        <begin position="125"/>
        <end position="259"/>
    </location>
</feature>
<dbReference type="InterPro" id="IPR003399">
    <property type="entry name" value="Mce/MlaD"/>
</dbReference>
<dbReference type="PANTHER" id="PTHR33371:SF16">
    <property type="entry name" value="MCE-FAMILY PROTEIN MCE3F"/>
    <property type="match status" value="1"/>
</dbReference>
<sequence length="830" mass="87668">MTTRGRAMPLLLAAVMVSAGCATNGLASLPLPAPGLGSGGYSLNAVFSNALNLPMNAKVKLAGADVGQLESMIARNYTALTRLRIRDGVQLPRGSTAELRTATPLGDVFVALKPPAAGETDAPLLRNGDTIGLDSTAAAATVESVLSSAAILVNGGAVRNFTNIINGFGKATGDQGQAFGDMIRKSNELLGTLDSRSDQIKNALTQLSHLADQLDAKNHTISDLMSAARPATSALADNTAQLSNLAVQVGDTSRLLARFPSIGGTDTSGRSLIRDLNTVAGAANDVAVSPDTSWLSVNRLIPPLIKSTAGNSISVNVSVDKILLGSLPDIGYPGDIGLHGPHHYNVNLLVGTLKYTLWRLQERVVGRGPDSPQVPVIPDPTIPGQIDVAPVPRLGLPRHRGRPNRRRRTPPMIRTIATFANFVVRVVRRGHRQQVWLSVAGLVLILVVATAYLLVGALRVKPFTSSYRVTVQLPESGGLLPNQDVALRGVRIGRVESLQITDDGVNAVASITSKVRIPANAVVHVSALSPAGEQYINFEAASDAGPYLHDGSRIALDHTTVPVSLARLLGDADGLLSQVDPHKIELIKKELSLSKEGPAKLTAIVDGGTFLLSTLDSVLPQTTSIIKTSRVVLTLASDKNSGLGAAATELNRTLSGVARMQAGYRRLTAQTPRTLSAVDNLFADNSDTMVQLLGSMATVSQLLYLRVPALNALFPDYRGSVLDAVTSAFHDNGVWAIADLYPRYVCDYGTPSHPPSAADYYEPFMYTYCRDDDPAVSIRGAKNAPRPGGDDTAGPPMGANLGRRTDPTPKGRFTIPTPYGGPQLPIEPPH</sequence>
<reference evidence="5 6" key="1">
    <citation type="submission" date="2013-12" db="EMBL/GenBank/DDBJ databases">
        <authorList>
            <person name="Zelazny A."/>
            <person name="Olivier K."/>
            <person name="Holland S."/>
            <person name="Lenaerts A."/>
            <person name="Ordway D."/>
            <person name="DeGroote M.A."/>
            <person name="Parker T."/>
            <person name="Sizemore C."/>
            <person name="Tallon L.J."/>
            <person name="Sadzewicz L.K."/>
            <person name="Sengamalay N."/>
            <person name="Fraser C.M."/>
            <person name="Hine E."/>
            <person name="Shefchek K.A."/>
            <person name="Das S.P."/>
            <person name="Tettelin H."/>
        </authorList>
    </citation>
    <scope>NUCLEOTIDE SEQUENCE [LARGE SCALE GENOMIC DNA]</scope>
    <source>
        <strain evidence="5 6">1956</strain>
    </source>
</reference>
<accession>X8CS24</accession>